<keyword evidence="2" id="KW-1185">Reference proteome</keyword>
<dbReference type="EMBL" id="KP763670">
    <property type="protein sequence ID" value="AKN81030.1"/>
    <property type="molecule type" value="Genomic_DNA"/>
</dbReference>
<name>A0A126FCA0_9ABAC</name>
<protein>
    <submittedName>
        <fullName evidence="1">p24</fullName>
    </submittedName>
</protein>
<dbReference type="KEGG" id="vg:40526659"/>
<organism evidence="1 2">
    <name type="scientific">Lonomia obliqua multiple nucleopolyhedrovirus</name>
    <dbReference type="NCBI Taxonomy" id="134394"/>
    <lineage>
        <taxon>Viruses</taxon>
        <taxon>Viruses incertae sedis</taxon>
        <taxon>Naldaviricetes</taxon>
        <taxon>Lefavirales</taxon>
        <taxon>Baculoviridae</taxon>
        <taxon>Alphabaculovirus</taxon>
        <taxon>Alphabaculovirus lonobliquae</taxon>
        <taxon>Lonomia obliqua nucleopolyhedrovirus</taxon>
    </lineage>
</organism>
<accession>A0A126FCA0</accession>
<evidence type="ECO:0000313" key="1">
    <source>
        <dbReference type="EMBL" id="AKN81030.1"/>
    </source>
</evidence>
<evidence type="ECO:0000313" key="2">
    <source>
        <dbReference type="Proteomes" id="UP000297030"/>
    </source>
</evidence>
<dbReference type="GeneID" id="40526659"/>
<dbReference type="RefSeq" id="YP_009666389.1">
    <property type="nucleotide sequence ID" value="NC_043520.1"/>
</dbReference>
<gene>
    <name evidence="1" type="primary">p24</name>
</gene>
<sequence length="204" mass="23068">MDHFQTTVAPLYETQNFNYSPNKTLEVVIITNSAGDHDGYLELTAATKIMSPFLSNNNNNSSALWTSVAPSHKLMKNNKNYIHVFSLFKHLSNYNLNNKNHPPEYYTVKSLICDLLMGMQSKQLDPLCEIKTQLCAIQESLNESIVILNNHVTANNTNISLDFANKLQETIKTQHLDSINKLTFGTETILESIKTIKDIMCLSK</sequence>
<reference evidence="1 2" key="1">
    <citation type="submission" date="2015-02" db="EMBL/GenBank/DDBJ databases">
        <title>Complete genome of a baculovirus isolated from a medical interest larvae: lLonomia obliqua (Lepidoptera: Saturniidae).</title>
        <authorList>
            <person name="Clara A.-S.W."/>
            <person name="Daniel A.-A.M.P."/>
            <person name="Miguel A.S."/>
            <person name="Jhon F.E.A."/>
            <person name="Fabricio M.S."/>
            <person name="Jose W.L.C."/>
            <person name="Bergmann R.M."/>
            <person name="Fernando M.L."/>
        </authorList>
    </citation>
    <scope>NUCLEOTIDE SEQUENCE [LARGE SCALE GENOMIC DNA]</scope>
    <source>
        <strain evidence="1">SP/2000</strain>
    </source>
</reference>
<dbReference type="Proteomes" id="UP000297030">
    <property type="component" value="Segment"/>
</dbReference>
<dbReference type="InterPro" id="IPR007765">
    <property type="entry name" value="Baculo_p24"/>
</dbReference>
<dbReference type="Pfam" id="PF05073">
    <property type="entry name" value="Baculo_p24"/>
    <property type="match status" value="1"/>
</dbReference>
<proteinExistence type="predicted"/>
<dbReference type="GO" id="GO:0019028">
    <property type="term" value="C:viral capsid"/>
    <property type="evidence" value="ECO:0007669"/>
    <property type="project" value="InterPro"/>
</dbReference>